<gene>
    <name evidence="1" type="ORF">SAMN05216207_11117</name>
</gene>
<dbReference type="Gene3D" id="1.20.120.450">
    <property type="entry name" value="dinb family like domain"/>
    <property type="match status" value="1"/>
</dbReference>
<dbReference type="AlphaFoldDB" id="A0A1I5IM73"/>
<name>A0A1I5IM73_PSUAM</name>
<dbReference type="SUPFAM" id="SSF109854">
    <property type="entry name" value="DinB/YfiT-like putative metalloenzymes"/>
    <property type="match status" value="1"/>
</dbReference>
<reference evidence="1 2" key="1">
    <citation type="submission" date="2016-10" db="EMBL/GenBank/DDBJ databases">
        <authorList>
            <person name="de Groot N.N."/>
        </authorList>
    </citation>
    <scope>NUCLEOTIDE SEQUENCE [LARGE SCALE GENOMIC DNA]</scope>
    <source>
        <strain evidence="1 2">CGMCC 4.1877</strain>
    </source>
</reference>
<dbReference type="STRING" id="260086.SAMN05216207_11117"/>
<evidence type="ECO:0000313" key="1">
    <source>
        <dbReference type="EMBL" id="SFO61419.1"/>
    </source>
</evidence>
<sequence length="168" mass="18345">MTTIERGFPPLHAEVVPTLGAWLDFYRATLIGKCEGLTEEQLRTATVPPSPLTLLGLLRHLAAVERQWFRIVLAGEDVEKLHGIEDGTGHDGGFALDDTGFDEARVAWTAEVEHARRICAELDPDATGSLCGAPVSVHWVLTHMIAEYARHCGHADLVRERLDGSTGV</sequence>
<dbReference type="OrthoDB" id="4548523at2"/>
<evidence type="ECO:0000313" key="2">
    <source>
        <dbReference type="Proteomes" id="UP000199614"/>
    </source>
</evidence>
<dbReference type="Pfam" id="PF04978">
    <property type="entry name" value="MST"/>
    <property type="match status" value="1"/>
</dbReference>
<accession>A0A1I5IM73</accession>
<evidence type="ECO:0008006" key="3">
    <source>
        <dbReference type="Google" id="ProtNLM"/>
    </source>
</evidence>
<dbReference type="InterPro" id="IPR034660">
    <property type="entry name" value="DinB/YfiT-like"/>
</dbReference>
<dbReference type="RefSeq" id="WP_093357450.1">
    <property type="nucleotide sequence ID" value="NZ_FOUY01000111.1"/>
</dbReference>
<dbReference type="InterPro" id="IPR007061">
    <property type="entry name" value="MST-like"/>
</dbReference>
<keyword evidence="2" id="KW-1185">Reference proteome</keyword>
<proteinExistence type="predicted"/>
<protein>
    <recommendedName>
        <fullName evidence="3">DinB superfamily protein</fullName>
    </recommendedName>
</protein>
<organism evidence="1 2">
    <name type="scientific">Pseudonocardia ammonioxydans</name>
    <dbReference type="NCBI Taxonomy" id="260086"/>
    <lineage>
        <taxon>Bacteria</taxon>
        <taxon>Bacillati</taxon>
        <taxon>Actinomycetota</taxon>
        <taxon>Actinomycetes</taxon>
        <taxon>Pseudonocardiales</taxon>
        <taxon>Pseudonocardiaceae</taxon>
        <taxon>Pseudonocardia</taxon>
    </lineage>
</organism>
<dbReference type="Proteomes" id="UP000199614">
    <property type="component" value="Unassembled WGS sequence"/>
</dbReference>
<dbReference type="EMBL" id="FOUY01000111">
    <property type="protein sequence ID" value="SFO61419.1"/>
    <property type="molecule type" value="Genomic_DNA"/>
</dbReference>